<dbReference type="InParanoid" id="A0A0H2S0X1"/>
<feature type="compositionally biased region" description="Polar residues" evidence="1">
    <location>
        <begin position="387"/>
        <end position="405"/>
    </location>
</feature>
<evidence type="ECO:0000256" key="1">
    <source>
        <dbReference type="SAM" id="MobiDB-lite"/>
    </source>
</evidence>
<accession>A0A0H2S0X1</accession>
<gene>
    <name evidence="2" type="ORF">SCHPADRAFT_507606</name>
</gene>
<evidence type="ECO:0000313" key="3">
    <source>
        <dbReference type="Proteomes" id="UP000053477"/>
    </source>
</evidence>
<organism evidence="2 3">
    <name type="scientific">Schizopora paradoxa</name>
    <dbReference type="NCBI Taxonomy" id="27342"/>
    <lineage>
        <taxon>Eukaryota</taxon>
        <taxon>Fungi</taxon>
        <taxon>Dikarya</taxon>
        <taxon>Basidiomycota</taxon>
        <taxon>Agaricomycotina</taxon>
        <taxon>Agaricomycetes</taxon>
        <taxon>Hymenochaetales</taxon>
        <taxon>Schizoporaceae</taxon>
        <taxon>Schizopora</taxon>
    </lineage>
</organism>
<dbReference type="AlphaFoldDB" id="A0A0H2S0X1"/>
<feature type="region of interest" description="Disordered" evidence="1">
    <location>
        <begin position="79"/>
        <end position="125"/>
    </location>
</feature>
<dbReference type="PRINTS" id="PR01217">
    <property type="entry name" value="PRICHEXTENSN"/>
</dbReference>
<evidence type="ECO:0000313" key="2">
    <source>
        <dbReference type="EMBL" id="KLO10676.1"/>
    </source>
</evidence>
<keyword evidence="3" id="KW-1185">Reference proteome</keyword>
<feature type="compositionally biased region" description="Polar residues" evidence="1">
    <location>
        <begin position="21"/>
        <end position="40"/>
    </location>
</feature>
<name>A0A0H2S0X1_9AGAM</name>
<dbReference type="Proteomes" id="UP000053477">
    <property type="component" value="Unassembled WGS sequence"/>
</dbReference>
<proteinExistence type="predicted"/>
<feature type="compositionally biased region" description="Low complexity" evidence="1">
    <location>
        <begin position="105"/>
        <end position="117"/>
    </location>
</feature>
<feature type="region of interest" description="Disordered" evidence="1">
    <location>
        <begin position="152"/>
        <end position="493"/>
    </location>
</feature>
<protein>
    <submittedName>
        <fullName evidence="2">Uncharacterized protein</fullName>
    </submittedName>
</protein>
<feature type="region of interest" description="Disordered" evidence="1">
    <location>
        <begin position="21"/>
        <end position="65"/>
    </location>
</feature>
<feature type="compositionally biased region" description="Low complexity" evidence="1">
    <location>
        <begin position="267"/>
        <end position="299"/>
    </location>
</feature>
<feature type="compositionally biased region" description="Polar residues" evidence="1">
    <location>
        <begin position="345"/>
        <end position="374"/>
    </location>
</feature>
<reference evidence="2 3" key="1">
    <citation type="submission" date="2015-04" db="EMBL/GenBank/DDBJ databases">
        <title>Complete genome sequence of Schizopora paradoxa KUC8140, a cosmopolitan wood degrader in East Asia.</title>
        <authorList>
            <consortium name="DOE Joint Genome Institute"/>
            <person name="Min B."/>
            <person name="Park H."/>
            <person name="Jang Y."/>
            <person name="Kim J.-J."/>
            <person name="Kim K.H."/>
            <person name="Pangilinan J."/>
            <person name="Lipzen A."/>
            <person name="Riley R."/>
            <person name="Grigoriev I.V."/>
            <person name="Spatafora J.W."/>
            <person name="Choi I.-G."/>
        </authorList>
    </citation>
    <scope>NUCLEOTIDE SEQUENCE [LARGE SCALE GENOMIC DNA]</scope>
    <source>
        <strain evidence="2 3">KUC8140</strain>
    </source>
</reference>
<feature type="compositionally biased region" description="Low complexity" evidence="1">
    <location>
        <begin position="174"/>
        <end position="191"/>
    </location>
</feature>
<feature type="compositionally biased region" description="Low complexity" evidence="1">
    <location>
        <begin position="44"/>
        <end position="65"/>
    </location>
</feature>
<feature type="compositionally biased region" description="Polar residues" evidence="1">
    <location>
        <begin position="323"/>
        <end position="338"/>
    </location>
</feature>
<sequence length="505" mass="53942">MGSLLAKLLWDPAYYPTYETTNTGDSYGYSAESNTYSTYEPTYGDSASQQQGAAAHSGYPTQSTSSTFVPYSSSYTSSQSLSNAYGTSPSTKPSELSVYDPYKPTTAPTTTQSRSTSYSATTPSRSSFAQLPVNATSSSLSSGYETAVHSSQSSVYDPYKPSASNVPPSPLAKAPSHSVSSMSSPLSASVMEPAKPSPPLRPAVSNAYDPPMPLAQRKKSRPAFAPAHSPMPPQHNPFAAPPNIYAVPQHPQNTSHAEPPPPPPPASLRSPPSYAYSPSAPPSEQYPRVASPMKAAPAKATPPPPPARQYGHGSPQKGYAPLVQSSYSTDRMSPLQRSTIEEHSSQSSFGYTPDPQQNVTTSWNSNAHDSSSVNGIYGNDVYHDSPESSNRVTSPPLASQEPDSSSPHRRAPSLEATRRATPPTGLPRTSSPLQHLAYQQDDILGQETNFANNDWHGDDAQTRYGAPYGHVPRPSFDERSKSPTGQSIRSGGSGKVLYFDNVILF</sequence>
<dbReference type="EMBL" id="KQ086020">
    <property type="protein sequence ID" value="KLO10676.1"/>
    <property type="molecule type" value="Genomic_DNA"/>
</dbReference>